<organism evidence="1 2">
    <name type="scientific">Chitinophaga pollutisoli</name>
    <dbReference type="NCBI Taxonomy" id="3133966"/>
    <lineage>
        <taxon>Bacteria</taxon>
        <taxon>Pseudomonadati</taxon>
        <taxon>Bacteroidota</taxon>
        <taxon>Chitinophagia</taxon>
        <taxon>Chitinophagales</taxon>
        <taxon>Chitinophagaceae</taxon>
        <taxon>Chitinophaga</taxon>
    </lineage>
</organism>
<name>A0ABZ2YU79_9BACT</name>
<dbReference type="RefSeq" id="WP_341837850.1">
    <property type="nucleotide sequence ID" value="NZ_CP149822.1"/>
</dbReference>
<dbReference type="EMBL" id="CP149822">
    <property type="protein sequence ID" value="WZN43028.1"/>
    <property type="molecule type" value="Genomic_DNA"/>
</dbReference>
<protein>
    <submittedName>
        <fullName evidence="1">Plasmid mobilization relaxosome protein MobC</fullName>
    </submittedName>
</protein>
<dbReference type="Pfam" id="PF21983">
    <property type="entry name" value="NikA-like"/>
    <property type="match status" value="1"/>
</dbReference>
<reference evidence="2" key="1">
    <citation type="submission" date="2024-03" db="EMBL/GenBank/DDBJ databases">
        <title>Chitinophaga horti sp. nov., isolated from garden soil.</title>
        <authorList>
            <person name="Lee D.S."/>
            <person name="Han D.M."/>
            <person name="Baek J.H."/>
            <person name="Choi D.G."/>
            <person name="Jeon J.H."/>
            <person name="Jeon C.O."/>
        </authorList>
    </citation>
    <scope>NUCLEOTIDE SEQUENCE [LARGE SCALE GENOMIC DNA]</scope>
    <source>
        <strain evidence="2">GPA1</strain>
    </source>
</reference>
<evidence type="ECO:0000313" key="1">
    <source>
        <dbReference type="EMBL" id="WZN43028.1"/>
    </source>
</evidence>
<dbReference type="InterPro" id="IPR053842">
    <property type="entry name" value="NikA-like"/>
</dbReference>
<sequence>MCAKKGGRPPSPKKRQHQVGIRLNAEELAQIKEQAAKAGLKLMPYMRGIILRGKVIARLDEDGRQYRQALIGMANNINQMAKICNATGYIDACKGFYHTYQELASILKKLSSDK</sequence>
<accession>A0ABZ2YU79</accession>
<proteinExistence type="predicted"/>
<dbReference type="Proteomes" id="UP001485459">
    <property type="component" value="Chromosome"/>
</dbReference>
<evidence type="ECO:0000313" key="2">
    <source>
        <dbReference type="Proteomes" id="UP001485459"/>
    </source>
</evidence>
<keyword evidence="2" id="KW-1185">Reference proteome</keyword>
<gene>
    <name evidence="1" type="primary">mobC</name>
    <name evidence="1" type="ORF">WJU16_08275</name>
</gene>